<feature type="region of interest" description="Disordered" evidence="7">
    <location>
        <begin position="155"/>
        <end position="217"/>
    </location>
</feature>
<dbReference type="GO" id="GO:0003676">
    <property type="term" value="F:nucleic acid binding"/>
    <property type="evidence" value="ECO:0007669"/>
    <property type="project" value="InterPro"/>
</dbReference>
<evidence type="ECO:0000259" key="8">
    <source>
        <dbReference type="SMART" id="SM00355"/>
    </source>
</evidence>
<feature type="domain" description="U1-type" evidence="9">
    <location>
        <begin position="313"/>
        <end position="347"/>
    </location>
</feature>
<evidence type="ECO:0000256" key="6">
    <source>
        <dbReference type="ARBA" id="ARBA00023242"/>
    </source>
</evidence>
<dbReference type="eggNOG" id="ENOG502RFWQ">
    <property type="taxonomic scope" value="Eukaryota"/>
</dbReference>
<dbReference type="SMART" id="SM00451">
    <property type="entry name" value="ZnF_U1"/>
    <property type="match status" value="2"/>
</dbReference>
<dbReference type="Pfam" id="PF12874">
    <property type="entry name" value="zf-met"/>
    <property type="match status" value="2"/>
</dbReference>
<evidence type="ECO:0000259" key="9">
    <source>
        <dbReference type="SMART" id="SM00451"/>
    </source>
</evidence>
<proteinExistence type="predicted"/>
<dbReference type="OMA" id="CNTPEVL"/>
<comment type="subcellular location">
    <subcellularLocation>
        <location evidence="1">Nucleus</location>
    </subcellularLocation>
</comment>
<evidence type="ECO:0000313" key="11">
    <source>
        <dbReference type="Proteomes" id="UP000017836"/>
    </source>
</evidence>
<dbReference type="InterPro" id="IPR003604">
    <property type="entry name" value="Matrin/U1-like-C_Znf_C2H2"/>
</dbReference>
<dbReference type="Gramene" id="ERN00712">
    <property type="protein sequence ID" value="ERN00712"/>
    <property type="gene ID" value="AMTR_s00106p00091710"/>
</dbReference>
<feature type="region of interest" description="Disordered" evidence="7">
    <location>
        <begin position="25"/>
        <end position="47"/>
    </location>
</feature>
<feature type="region of interest" description="Disordered" evidence="7">
    <location>
        <begin position="463"/>
        <end position="532"/>
    </location>
</feature>
<dbReference type="STRING" id="13333.W1NTF0"/>
<dbReference type="GO" id="GO:0008270">
    <property type="term" value="F:zinc ion binding"/>
    <property type="evidence" value="ECO:0007669"/>
    <property type="project" value="UniProtKB-KW"/>
</dbReference>
<organism evidence="10 11">
    <name type="scientific">Amborella trichopoda</name>
    <dbReference type="NCBI Taxonomy" id="13333"/>
    <lineage>
        <taxon>Eukaryota</taxon>
        <taxon>Viridiplantae</taxon>
        <taxon>Streptophyta</taxon>
        <taxon>Embryophyta</taxon>
        <taxon>Tracheophyta</taxon>
        <taxon>Spermatophyta</taxon>
        <taxon>Magnoliopsida</taxon>
        <taxon>Amborellales</taxon>
        <taxon>Amborellaceae</taxon>
        <taxon>Amborella</taxon>
    </lineage>
</organism>
<feature type="domain" description="U1-type" evidence="9">
    <location>
        <begin position="117"/>
        <end position="152"/>
    </location>
</feature>
<dbReference type="AlphaFoldDB" id="W1NTF0"/>
<evidence type="ECO:0000256" key="7">
    <source>
        <dbReference type="SAM" id="MobiDB-lite"/>
    </source>
</evidence>
<dbReference type="InterPro" id="IPR036236">
    <property type="entry name" value="Znf_C2H2_sf"/>
</dbReference>
<evidence type="ECO:0000256" key="5">
    <source>
        <dbReference type="ARBA" id="ARBA00022833"/>
    </source>
</evidence>
<dbReference type="GO" id="GO:0005634">
    <property type="term" value="C:nucleus"/>
    <property type="evidence" value="ECO:0007669"/>
    <property type="project" value="UniProtKB-SubCell"/>
</dbReference>
<feature type="compositionally biased region" description="Polar residues" evidence="7">
    <location>
        <begin position="463"/>
        <end position="476"/>
    </location>
</feature>
<dbReference type="InterPro" id="IPR051868">
    <property type="entry name" value="ZN346_ZMAT4"/>
</dbReference>
<feature type="domain" description="C2H2-type" evidence="8">
    <location>
        <begin position="316"/>
        <end position="340"/>
    </location>
</feature>
<sequence length="532" mass="57223">MDLSLLSIFRNRWGILFGGRPPFRGGFTGDGGGRRGGAAPYRGGGRRGGGPFNHYAPRPEGVAPPTFPNFGRGRGHPNFSRGGTLNFARGGAPPSIAQGRGRFIGEKGKRASQTPAQPQIFPCDICKVECNSQEILNQHLSGKKHKKNLQKLQNDIQTQSAPTSLSQPSIPGSQILISESGPPISDSQPRPSLEGSQPSITEPSFQLENNPSNLQETQQEIMKNGNETEKPLGESVPTEQLVTSVEQPVGSAEQLPSEKAEPLDTDAKKPESNSANARPFRRGNFKRHNPRFNPDMRKAKRQKHSKKAETIREQPKVCSLCNVTCDTQAVFEVHLAGKRHMSRVKRLQAQDLFRNQGQHSGAPPQASQAVSLNPPVLPAQVNQAGSAEAQQVIFSQPQQVVSDPQIQQAVSKQSPAQGGEVVLESQTQQVSSVVLGEQTHLAALDPPTQKVVVENQTKQMVSDANGQTRDQVQQALNEKRGPSEVSNGEKASLGVENSVVSIEASTPGVDVKVGETSKAGNGEAGIRDIEVE</sequence>
<feature type="compositionally biased region" description="Polar residues" evidence="7">
    <location>
        <begin position="155"/>
        <end position="177"/>
    </location>
</feature>
<evidence type="ECO:0000256" key="1">
    <source>
        <dbReference type="ARBA" id="ARBA00004123"/>
    </source>
</evidence>
<evidence type="ECO:0008006" key="12">
    <source>
        <dbReference type="Google" id="ProtNLM"/>
    </source>
</evidence>
<dbReference type="Proteomes" id="UP000017836">
    <property type="component" value="Unassembled WGS sequence"/>
</dbReference>
<dbReference type="PANTHER" id="PTHR46144:SF6">
    <property type="entry name" value="C2H2-TYPE DOMAIN-CONTAINING PROTEIN"/>
    <property type="match status" value="1"/>
</dbReference>
<accession>W1NTF0</accession>
<feature type="region of interest" description="Disordered" evidence="7">
    <location>
        <begin position="244"/>
        <end position="310"/>
    </location>
</feature>
<dbReference type="SUPFAM" id="SSF57667">
    <property type="entry name" value="beta-beta-alpha zinc fingers"/>
    <property type="match status" value="2"/>
</dbReference>
<reference evidence="11" key="1">
    <citation type="journal article" date="2013" name="Science">
        <title>The Amborella genome and the evolution of flowering plants.</title>
        <authorList>
            <consortium name="Amborella Genome Project"/>
        </authorList>
    </citation>
    <scope>NUCLEOTIDE SEQUENCE [LARGE SCALE GENOMIC DNA]</scope>
</reference>
<evidence type="ECO:0000256" key="2">
    <source>
        <dbReference type="ARBA" id="ARBA00022723"/>
    </source>
</evidence>
<feature type="compositionally biased region" description="Gly residues" evidence="7">
    <location>
        <begin position="26"/>
        <end position="47"/>
    </location>
</feature>
<evidence type="ECO:0000256" key="3">
    <source>
        <dbReference type="ARBA" id="ARBA00022737"/>
    </source>
</evidence>
<dbReference type="PANTHER" id="PTHR46144">
    <property type="entry name" value="ZINC FINGER PROTEIN 385B-LIKE"/>
    <property type="match status" value="1"/>
</dbReference>
<evidence type="ECO:0000256" key="4">
    <source>
        <dbReference type="ARBA" id="ARBA00022771"/>
    </source>
</evidence>
<feature type="compositionally biased region" description="Polar residues" evidence="7">
    <location>
        <begin position="185"/>
        <end position="217"/>
    </location>
</feature>
<protein>
    <recommendedName>
        <fullName evidence="12">C2H2-type domain-containing protein</fullName>
    </recommendedName>
</protein>
<keyword evidence="5" id="KW-0862">Zinc</keyword>
<evidence type="ECO:0000313" key="10">
    <source>
        <dbReference type="EMBL" id="ERN00712.1"/>
    </source>
</evidence>
<gene>
    <name evidence="10" type="ORF">AMTR_s00106p00091710</name>
</gene>
<dbReference type="InterPro" id="IPR013087">
    <property type="entry name" value="Znf_C2H2_type"/>
</dbReference>
<feature type="domain" description="C2H2-type" evidence="8">
    <location>
        <begin position="121"/>
        <end position="145"/>
    </location>
</feature>
<keyword evidence="2" id="KW-0479">Metal-binding</keyword>
<keyword evidence="11" id="KW-1185">Reference proteome</keyword>
<dbReference type="SMART" id="SM00355">
    <property type="entry name" value="ZnF_C2H2"/>
    <property type="match status" value="2"/>
</dbReference>
<keyword evidence="4" id="KW-0863">Zinc-finger</keyword>
<name>W1NTF0_AMBTC</name>
<dbReference type="Gene3D" id="3.30.160.60">
    <property type="entry name" value="Classic Zinc Finger"/>
    <property type="match status" value="2"/>
</dbReference>
<keyword evidence="6" id="KW-0539">Nucleus</keyword>
<dbReference type="HOGENOM" id="CLU_512279_0_0_1"/>
<dbReference type="EMBL" id="KI394815">
    <property type="protein sequence ID" value="ERN00712.1"/>
    <property type="molecule type" value="Genomic_DNA"/>
</dbReference>
<keyword evidence="3" id="KW-0677">Repeat</keyword>
<feature type="compositionally biased region" description="Basic and acidic residues" evidence="7">
    <location>
        <begin position="256"/>
        <end position="271"/>
    </location>
</feature>
<feature type="compositionally biased region" description="Basic residues" evidence="7">
    <location>
        <begin position="279"/>
        <end position="290"/>
    </location>
</feature>